<dbReference type="PANTHER" id="PTHR11070">
    <property type="entry name" value="UVRD / RECB / PCRA DNA HELICASE FAMILY MEMBER"/>
    <property type="match status" value="1"/>
</dbReference>
<evidence type="ECO:0000256" key="10">
    <source>
        <dbReference type="ARBA" id="ARBA00023235"/>
    </source>
</evidence>
<evidence type="ECO:0000259" key="16">
    <source>
        <dbReference type="PROSITE" id="PS51217"/>
    </source>
</evidence>
<dbReference type="Gene3D" id="3.90.320.10">
    <property type="match status" value="1"/>
</dbReference>
<dbReference type="EC" id="5.6.2.4" evidence="12"/>
<dbReference type="RefSeq" id="WP_347923374.1">
    <property type="nucleotide sequence ID" value="NZ_CP157199.1"/>
</dbReference>
<dbReference type="InterPro" id="IPR011604">
    <property type="entry name" value="PDDEXK-like_dom_sf"/>
</dbReference>
<dbReference type="InterPro" id="IPR000212">
    <property type="entry name" value="DNA_helicase_UvrD/REP"/>
</dbReference>
<evidence type="ECO:0000256" key="8">
    <source>
        <dbReference type="ARBA" id="ARBA00023125"/>
    </source>
</evidence>
<keyword evidence="1" id="KW-0540">Nuclease</keyword>
<dbReference type="GO" id="GO:0004527">
    <property type="term" value="F:exonuclease activity"/>
    <property type="evidence" value="ECO:0007669"/>
    <property type="project" value="UniProtKB-KW"/>
</dbReference>
<dbReference type="PANTHER" id="PTHR11070:SF67">
    <property type="entry name" value="DNA 3'-5' HELICASE"/>
    <property type="match status" value="1"/>
</dbReference>
<comment type="catalytic activity">
    <reaction evidence="13">
        <text>ATP + H2O = ADP + phosphate + H(+)</text>
        <dbReference type="Rhea" id="RHEA:13065"/>
        <dbReference type="ChEBI" id="CHEBI:15377"/>
        <dbReference type="ChEBI" id="CHEBI:15378"/>
        <dbReference type="ChEBI" id="CHEBI:30616"/>
        <dbReference type="ChEBI" id="CHEBI:43474"/>
        <dbReference type="ChEBI" id="CHEBI:456216"/>
        <dbReference type="EC" id="5.6.2.4"/>
    </reaction>
</comment>
<dbReference type="GO" id="GO:0000725">
    <property type="term" value="P:recombinational repair"/>
    <property type="evidence" value="ECO:0007669"/>
    <property type="project" value="TreeGrafter"/>
</dbReference>
<gene>
    <name evidence="17" type="ORF">ABGB03_14665</name>
</gene>
<dbReference type="Gene3D" id="1.10.3170.10">
    <property type="entry name" value="Recbcd, chain B, domain 2"/>
    <property type="match status" value="1"/>
</dbReference>
<proteinExistence type="predicted"/>
<evidence type="ECO:0000259" key="15">
    <source>
        <dbReference type="PROSITE" id="PS51198"/>
    </source>
</evidence>
<feature type="domain" description="UvrD-like helicase ATP-binding" evidence="15">
    <location>
        <begin position="1"/>
        <end position="465"/>
    </location>
</feature>
<sequence length="1044" mass="119997">MNSSSFNIYNASAGSGKTYTLVKEYLKILFKSPYKDAYKNILAITFTNKAVGEMKERIIDTLKIFSSESVIENPNSMFTDICIDLNISAKELTKKAQNILENIIHNYAAFDISTIDKFTQRLIRTFAYDLHLPLNFEVELDTDTLLAKAVDNLIARAGTEKELTKILIDFAIEKADDDKSWDVTYDFNPIAKLLVNENHVPYVELLKDKTLKDFKSLKKFIKKELKRTSKIIQEESKAVLTLINEAGLEYNAFSRSSLPNYFIKLTYKDYNVSFDLNWQRNLIEGGTLYPSRVTQDISSIINNIQPELISGFQKTKQGVVNYIFLQNFYKNITPLSVLNEINKEVAKIKEDKNILLISEFNSIISKHIKEQPAPFIYERIGEKFKHYFIDEFQDTSKMQWQNLVPLLENSLSGENGSVMLVGDAKQAIYRWRGGEAEQFIGLYNGNNPFHLESKVEKLPVNYRSYKQIIAFNNAFFKHLSSFVFSDNGYAQLYQNSHQDTFKNNEGYVNINFLELSREGDKDNEYPKEVLKTINNCLENGFDLKDICVLVRKKKEGVAIANYLSEFGIDIISSETLLVGNSPEVAFIVNLLKFILEPNNLQLKIEVLSYIATHKLQVDDIHSFYKEFIALNIHDFFLKLNALGFNFNYKEALQTSVYEVIEAVIYGFKLVDISNAYVQFFLDYALDYVNKKNSNLADFITSFETKKDSLTIVSPEGQNAVKIMTIHKSKGLEFPVVIFPYADLDIYKENSPKIWFPLNPEKYQDFKAAYLNYNKNIEAVNEDGEMLYAQHQSELELDNINLLYVALTRPIEQLHIISDKKLLKNGNENLNSYSGLFINYLKHNSQWNDTQLRYSFGDQKRLSKPESDTATTQKQTQFISVPKKNHGINIIANSGYLWDTSQKDAIERGNLIHNIMSQIKTKDDIDFTLENFISAAIINPSQAIELKTVIENIVNHPLLTYLFNPDLTVYNEKDIITKQGEILRPDRIVINTKNEATIVDYKTGSPNNSHVKQIETYSSALRDMSYNVKKGILIYTNDSIEIKEV</sequence>
<organism evidence="17">
    <name type="scientific">Pontimicrobium sp. SW4</name>
    <dbReference type="NCBI Taxonomy" id="3153519"/>
    <lineage>
        <taxon>Bacteria</taxon>
        <taxon>Pseudomonadati</taxon>
        <taxon>Bacteroidota</taxon>
        <taxon>Flavobacteriia</taxon>
        <taxon>Flavobacteriales</taxon>
        <taxon>Flavobacteriaceae</taxon>
        <taxon>Pontimicrobium</taxon>
    </lineage>
</organism>
<accession>A0AAU7BSG0</accession>
<keyword evidence="8" id="KW-0238">DNA-binding</keyword>
<evidence type="ECO:0000256" key="14">
    <source>
        <dbReference type="PROSITE-ProRule" id="PRU00560"/>
    </source>
</evidence>
<evidence type="ECO:0000256" key="3">
    <source>
        <dbReference type="ARBA" id="ARBA00022763"/>
    </source>
</evidence>
<dbReference type="GO" id="GO:0003677">
    <property type="term" value="F:DNA binding"/>
    <property type="evidence" value="ECO:0007669"/>
    <property type="project" value="UniProtKB-KW"/>
</dbReference>
<evidence type="ECO:0000256" key="6">
    <source>
        <dbReference type="ARBA" id="ARBA00022839"/>
    </source>
</evidence>
<dbReference type="Gene3D" id="3.40.50.300">
    <property type="entry name" value="P-loop containing nucleotide triphosphate hydrolases"/>
    <property type="match status" value="3"/>
</dbReference>
<keyword evidence="10" id="KW-0413">Isomerase</keyword>
<dbReference type="EMBL" id="CP157199">
    <property type="protein sequence ID" value="XBG61092.1"/>
    <property type="molecule type" value="Genomic_DNA"/>
</dbReference>
<evidence type="ECO:0000313" key="17">
    <source>
        <dbReference type="EMBL" id="XBG61092.1"/>
    </source>
</evidence>
<keyword evidence="5 14" id="KW-0347">Helicase</keyword>
<evidence type="ECO:0000256" key="1">
    <source>
        <dbReference type="ARBA" id="ARBA00022722"/>
    </source>
</evidence>
<feature type="binding site" evidence="14">
    <location>
        <begin position="11"/>
        <end position="18"/>
    </location>
    <ligand>
        <name>ATP</name>
        <dbReference type="ChEBI" id="CHEBI:30616"/>
    </ligand>
</feature>
<name>A0AAU7BSG0_9FLAO</name>
<keyword evidence="7 14" id="KW-0067">ATP-binding</keyword>
<dbReference type="GO" id="GO:0005829">
    <property type="term" value="C:cytosol"/>
    <property type="evidence" value="ECO:0007669"/>
    <property type="project" value="TreeGrafter"/>
</dbReference>
<evidence type="ECO:0000256" key="5">
    <source>
        <dbReference type="ARBA" id="ARBA00022806"/>
    </source>
</evidence>
<comment type="catalytic activity">
    <reaction evidence="11">
        <text>Couples ATP hydrolysis with the unwinding of duplex DNA by translocating in the 3'-5' direction.</text>
        <dbReference type="EC" id="5.6.2.4"/>
    </reaction>
</comment>
<keyword evidence="2 14" id="KW-0547">Nucleotide-binding</keyword>
<protein>
    <recommendedName>
        <fullName evidence="12">DNA 3'-5' helicase</fullName>
        <ecNumber evidence="12">5.6.2.4</ecNumber>
    </recommendedName>
</protein>
<dbReference type="InterPro" id="IPR014016">
    <property type="entry name" value="UvrD-like_ATP-bd"/>
</dbReference>
<reference evidence="17" key="1">
    <citation type="submission" date="2024-05" db="EMBL/GenBank/DDBJ databases">
        <title>Pontimicrobium maritimus sp. nov., isolated form sea water.</title>
        <authorList>
            <person name="Muhammad N."/>
            <person name="Vuong T.Q."/>
            <person name="Han H.L."/>
            <person name="Kim S.-G."/>
        </authorList>
    </citation>
    <scope>NUCLEOTIDE SEQUENCE</scope>
    <source>
        <strain evidence="17">SW4</strain>
    </source>
</reference>
<evidence type="ECO:0000256" key="9">
    <source>
        <dbReference type="ARBA" id="ARBA00023204"/>
    </source>
</evidence>
<feature type="domain" description="UvrD-like helicase C-terminal" evidence="16">
    <location>
        <begin position="491"/>
        <end position="730"/>
    </location>
</feature>
<dbReference type="PROSITE" id="PS51217">
    <property type="entry name" value="UVRD_HELICASE_CTER"/>
    <property type="match status" value="1"/>
</dbReference>
<evidence type="ECO:0000256" key="11">
    <source>
        <dbReference type="ARBA" id="ARBA00034617"/>
    </source>
</evidence>
<keyword evidence="9" id="KW-0234">DNA repair</keyword>
<dbReference type="InterPro" id="IPR014017">
    <property type="entry name" value="DNA_helicase_UvrD-like_C"/>
</dbReference>
<keyword evidence="6" id="KW-0269">Exonuclease</keyword>
<keyword evidence="4 14" id="KW-0378">Hydrolase</keyword>
<dbReference type="GO" id="GO:0005524">
    <property type="term" value="F:ATP binding"/>
    <property type="evidence" value="ECO:0007669"/>
    <property type="project" value="UniProtKB-UniRule"/>
</dbReference>
<evidence type="ECO:0000256" key="12">
    <source>
        <dbReference type="ARBA" id="ARBA00034808"/>
    </source>
</evidence>
<dbReference type="PROSITE" id="PS51198">
    <property type="entry name" value="UVRD_HELICASE_ATP_BIND"/>
    <property type="match status" value="1"/>
</dbReference>
<evidence type="ECO:0000256" key="13">
    <source>
        <dbReference type="ARBA" id="ARBA00048988"/>
    </source>
</evidence>
<evidence type="ECO:0000256" key="2">
    <source>
        <dbReference type="ARBA" id="ARBA00022741"/>
    </source>
</evidence>
<dbReference type="Pfam" id="PF00580">
    <property type="entry name" value="UvrD-helicase"/>
    <property type="match status" value="1"/>
</dbReference>
<dbReference type="AlphaFoldDB" id="A0AAU7BSG0"/>
<evidence type="ECO:0000256" key="4">
    <source>
        <dbReference type="ARBA" id="ARBA00022801"/>
    </source>
</evidence>
<evidence type="ECO:0000256" key="7">
    <source>
        <dbReference type="ARBA" id="ARBA00022840"/>
    </source>
</evidence>
<dbReference type="Pfam" id="PF13361">
    <property type="entry name" value="UvrD_C"/>
    <property type="match status" value="2"/>
</dbReference>
<dbReference type="InterPro" id="IPR027417">
    <property type="entry name" value="P-loop_NTPase"/>
</dbReference>
<dbReference type="SUPFAM" id="SSF52540">
    <property type="entry name" value="P-loop containing nucleoside triphosphate hydrolases"/>
    <property type="match status" value="1"/>
</dbReference>
<keyword evidence="3" id="KW-0227">DNA damage</keyword>
<dbReference type="GO" id="GO:0043138">
    <property type="term" value="F:3'-5' DNA helicase activity"/>
    <property type="evidence" value="ECO:0007669"/>
    <property type="project" value="UniProtKB-EC"/>
</dbReference>